<dbReference type="InterPro" id="IPR002048">
    <property type="entry name" value="EF_hand_dom"/>
</dbReference>
<comment type="subcellular location">
    <subcellularLocation>
        <location evidence="1">Membrane</location>
    </subcellularLocation>
</comment>
<dbReference type="GO" id="GO:0005262">
    <property type="term" value="F:calcium channel activity"/>
    <property type="evidence" value="ECO:0007669"/>
    <property type="project" value="TreeGrafter"/>
</dbReference>
<feature type="region of interest" description="Disordered" evidence="5">
    <location>
        <begin position="860"/>
        <end position="880"/>
    </location>
</feature>
<protein>
    <submittedName>
        <fullName evidence="8">Mechanosensitive ion channel-domain-containing protein</fullName>
    </submittedName>
</protein>
<accession>A0A1Y2HR79</accession>
<dbReference type="GO" id="GO:0005509">
    <property type="term" value="F:calcium ion binding"/>
    <property type="evidence" value="ECO:0007669"/>
    <property type="project" value="InterPro"/>
</dbReference>
<dbReference type="PANTHER" id="PTHR31323">
    <property type="entry name" value="MECHANOSENSITIVE ION CHANNEL PROTEIN MSY2"/>
    <property type="match status" value="1"/>
</dbReference>
<dbReference type="InterPro" id="IPR006685">
    <property type="entry name" value="MscS_channel_2nd"/>
</dbReference>
<evidence type="ECO:0000256" key="3">
    <source>
        <dbReference type="ARBA" id="ARBA00022989"/>
    </source>
</evidence>
<keyword evidence="9" id="KW-1185">Reference proteome</keyword>
<evidence type="ECO:0000256" key="6">
    <source>
        <dbReference type="SAM" id="Phobius"/>
    </source>
</evidence>
<dbReference type="PROSITE" id="PS00018">
    <property type="entry name" value="EF_HAND_1"/>
    <property type="match status" value="1"/>
</dbReference>
<feature type="transmembrane region" description="Helical" evidence="6">
    <location>
        <begin position="258"/>
        <end position="289"/>
    </location>
</feature>
<evidence type="ECO:0000313" key="8">
    <source>
        <dbReference type="EMBL" id="ORZ35632.1"/>
    </source>
</evidence>
<dbReference type="PANTHER" id="PTHR31323:SF1">
    <property type="entry name" value="MECHANOSENSITIVE ION CHANNEL PROTEIN"/>
    <property type="match status" value="1"/>
</dbReference>
<dbReference type="InterPro" id="IPR018247">
    <property type="entry name" value="EF_Hand_1_Ca_BS"/>
</dbReference>
<feature type="region of interest" description="Disordered" evidence="5">
    <location>
        <begin position="377"/>
        <end position="476"/>
    </location>
</feature>
<feature type="transmembrane region" description="Helical" evidence="6">
    <location>
        <begin position="187"/>
        <end position="208"/>
    </location>
</feature>
<evidence type="ECO:0000256" key="2">
    <source>
        <dbReference type="ARBA" id="ARBA00022692"/>
    </source>
</evidence>
<evidence type="ECO:0000256" key="1">
    <source>
        <dbReference type="ARBA" id="ARBA00004370"/>
    </source>
</evidence>
<feature type="domain" description="EF-hand" evidence="7">
    <location>
        <begin position="510"/>
        <end position="545"/>
    </location>
</feature>
<dbReference type="InterPro" id="IPR023408">
    <property type="entry name" value="MscS_beta-dom_sf"/>
</dbReference>
<dbReference type="GO" id="GO:0006874">
    <property type="term" value="P:intracellular calcium ion homeostasis"/>
    <property type="evidence" value="ECO:0007669"/>
    <property type="project" value="TreeGrafter"/>
</dbReference>
<proteinExistence type="predicted"/>
<feature type="transmembrane region" description="Helical" evidence="6">
    <location>
        <begin position="141"/>
        <end position="162"/>
    </location>
</feature>
<feature type="compositionally biased region" description="Polar residues" evidence="5">
    <location>
        <begin position="424"/>
        <end position="433"/>
    </location>
</feature>
<dbReference type="Proteomes" id="UP000193411">
    <property type="component" value="Unassembled WGS sequence"/>
</dbReference>
<keyword evidence="3 6" id="KW-1133">Transmembrane helix</keyword>
<feature type="region of interest" description="Disordered" evidence="5">
    <location>
        <begin position="807"/>
        <end position="837"/>
    </location>
</feature>
<gene>
    <name evidence="8" type="ORF">BCR44DRAFT_1499513</name>
</gene>
<feature type="compositionally biased region" description="Polar residues" evidence="5">
    <location>
        <begin position="871"/>
        <end position="880"/>
    </location>
</feature>
<evidence type="ECO:0000256" key="5">
    <source>
        <dbReference type="SAM" id="MobiDB-lite"/>
    </source>
</evidence>
<dbReference type="OrthoDB" id="544685at2759"/>
<dbReference type="SUPFAM" id="SSF50182">
    <property type="entry name" value="Sm-like ribonucleoproteins"/>
    <property type="match status" value="1"/>
</dbReference>
<dbReference type="EMBL" id="MCFL01000021">
    <property type="protein sequence ID" value="ORZ35632.1"/>
    <property type="molecule type" value="Genomic_DNA"/>
</dbReference>
<feature type="compositionally biased region" description="Polar residues" evidence="5">
    <location>
        <begin position="380"/>
        <end position="396"/>
    </location>
</feature>
<evidence type="ECO:0000259" key="7">
    <source>
        <dbReference type="PROSITE" id="PS50222"/>
    </source>
</evidence>
<dbReference type="Pfam" id="PF00924">
    <property type="entry name" value="MS_channel_2nd"/>
    <property type="match status" value="1"/>
</dbReference>
<feature type="transmembrane region" description="Helical" evidence="6">
    <location>
        <begin position="229"/>
        <end position="246"/>
    </location>
</feature>
<feature type="compositionally biased region" description="Basic and acidic residues" evidence="5">
    <location>
        <begin position="18"/>
        <end position="28"/>
    </location>
</feature>
<feature type="region of interest" description="Disordered" evidence="5">
    <location>
        <begin position="1"/>
        <end position="74"/>
    </location>
</feature>
<feature type="compositionally biased region" description="Polar residues" evidence="5">
    <location>
        <begin position="38"/>
        <end position="58"/>
    </location>
</feature>
<dbReference type="GO" id="GO:0016020">
    <property type="term" value="C:membrane"/>
    <property type="evidence" value="ECO:0007669"/>
    <property type="project" value="UniProtKB-SubCell"/>
</dbReference>
<dbReference type="PROSITE" id="PS50222">
    <property type="entry name" value="EF_HAND_2"/>
    <property type="match status" value="1"/>
</dbReference>
<keyword evidence="2 6" id="KW-0812">Transmembrane</keyword>
<sequence length="880" mass="95172">MGTPTLVSHLPSAPNHPHSHDGQSRHGSEPPPSRPQLKHQSTAGSPFNHPLTPSTSVAVSPDAPSPRQSPNDPIAVATAPATAAAAAGPTIPHAPDPLRRAVEDDVISDLDAVEAESRRFADASGSHWRVRTFVRELGKMLGIALTGSVLVLGPGAVGWIMFQKGVDPGVFDKASTVVTPATELMRWSAWTACVWWMVMLSFALVRLVRVLQYDHSPIHGSLRSFEYHGCLALCLVISIVLFPVFFPTSVGHITYHGIAWTAVVNVATASVIVFVQKIILFSTAWKYYLTAYKEKERKKVLSLSTLHWLSVCDLDPPQPSSASAVSTHNHHPYPTSYPMLTVDTTADVANDPTRPSHTPTTPPTVTAVTEWLRLGHVTGNPATSSDPAAIHSSASSFMGGRASRPSIDIGRPKLIHTIPRRASLSESSYSISRPGTPELATGGPGGPTASLLNGHTGKSPKRKPRRTSATEKYSKDAAKTRAKHIYRRLAGTTLRTVTLGLAHLLPAYGGDEDAAQQALDVLDADNNGDVTYSEMIEAVQAIYADCAALARARTALADTVLKLDRALAVVAVLVIVIVSVVLWGVSLTAVIVPLGSFLVALSFVFGSTGRGLFEGAVWIFSTHAYDVGDRIIINDGQFQGIVQEINLLYTVIQRWDGFLFFMGNADLAKMQIVNVRRSPPMTEMVSVWVGFDTSQEVLAELEKRLNAFLRENRRDFRVAGDGTGSVGLTVQVAEIENVNRVRINMFLEHRSNWQDMRKRFQRRNRFMVALKAALTDLKVQYAMPMAHHTLHGGVPAFDQFPTTSNIDQIHHHHHPSHGIGANEASPPSRIGTPGPSGGSLYGGATTAVWSSSVPVNHYATSVHGPSGLHASESTLYQRRS</sequence>
<feature type="transmembrane region" description="Helical" evidence="6">
    <location>
        <begin position="566"/>
        <end position="585"/>
    </location>
</feature>
<dbReference type="Gene3D" id="2.30.30.60">
    <property type="match status" value="1"/>
</dbReference>
<comment type="caution">
    <text evidence="8">The sequence shown here is derived from an EMBL/GenBank/DDBJ whole genome shotgun (WGS) entry which is preliminary data.</text>
</comment>
<name>A0A1Y2HR79_9FUNG</name>
<organism evidence="8 9">
    <name type="scientific">Catenaria anguillulae PL171</name>
    <dbReference type="NCBI Taxonomy" id="765915"/>
    <lineage>
        <taxon>Eukaryota</taxon>
        <taxon>Fungi</taxon>
        <taxon>Fungi incertae sedis</taxon>
        <taxon>Blastocladiomycota</taxon>
        <taxon>Blastocladiomycetes</taxon>
        <taxon>Blastocladiales</taxon>
        <taxon>Catenariaceae</taxon>
        <taxon>Catenaria</taxon>
    </lineage>
</organism>
<evidence type="ECO:0000256" key="4">
    <source>
        <dbReference type="ARBA" id="ARBA00023136"/>
    </source>
</evidence>
<dbReference type="AlphaFoldDB" id="A0A1Y2HR79"/>
<keyword evidence="4 6" id="KW-0472">Membrane</keyword>
<dbReference type="InterPro" id="IPR010920">
    <property type="entry name" value="LSM_dom_sf"/>
</dbReference>
<reference evidence="8 9" key="1">
    <citation type="submission" date="2016-07" db="EMBL/GenBank/DDBJ databases">
        <title>Pervasive Adenine N6-methylation of Active Genes in Fungi.</title>
        <authorList>
            <consortium name="DOE Joint Genome Institute"/>
            <person name="Mondo S.J."/>
            <person name="Dannebaum R.O."/>
            <person name="Kuo R.C."/>
            <person name="Labutti K."/>
            <person name="Haridas S."/>
            <person name="Kuo A."/>
            <person name="Salamov A."/>
            <person name="Ahrendt S.R."/>
            <person name="Lipzen A."/>
            <person name="Sullivan W."/>
            <person name="Andreopoulos W.B."/>
            <person name="Clum A."/>
            <person name="Lindquist E."/>
            <person name="Daum C."/>
            <person name="Ramamoorthy G.K."/>
            <person name="Gryganskyi A."/>
            <person name="Culley D."/>
            <person name="Magnuson J.K."/>
            <person name="James T.Y."/>
            <person name="O'Malley M.A."/>
            <person name="Stajich J.E."/>
            <person name="Spatafora J.W."/>
            <person name="Visel A."/>
            <person name="Grigoriev I.V."/>
        </authorList>
    </citation>
    <scope>NUCLEOTIDE SEQUENCE [LARGE SCALE GENOMIC DNA]</scope>
    <source>
        <strain evidence="8 9">PL171</strain>
    </source>
</reference>
<evidence type="ECO:0000313" key="9">
    <source>
        <dbReference type="Proteomes" id="UP000193411"/>
    </source>
</evidence>